<organism evidence="3 4">
    <name type="scientific">Nepenthes gracilis</name>
    <name type="common">Slender pitcher plant</name>
    <dbReference type="NCBI Taxonomy" id="150966"/>
    <lineage>
        <taxon>Eukaryota</taxon>
        <taxon>Viridiplantae</taxon>
        <taxon>Streptophyta</taxon>
        <taxon>Embryophyta</taxon>
        <taxon>Tracheophyta</taxon>
        <taxon>Spermatophyta</taxon>
        <taxon>Magnoliopsida</taxon>
        <taxon>eudicotyledons</taxon>
        <taxon>Gunneridae</taxon>
        <taxon>Pentapetalae</taxon>
        <taxon>Caryophyllales</taxon>
        <taxon>Nepenthaceae</taxon>
        <taxon>Nepenthes</taxon>
    </lineage>
</organism>
<dbReference type="SMART" id="SM00317">
    <property type="entry name" value="SET"/>
    <property type="match status" value="1"/>
</dbReference>
<dbReference type="InterPro" id="IPR001214">
    <property type="entry name" value="SET_dom"/>
</dbReference>
<feature type="region of interest" description="Disordered" evidence="1">
    <location>
        <begin position="359"/>
        <end position="381"/>
    </location>
</feature>
<name>A0AAD3SW89_NEPGR</name>
<dbReference type="CDD" id="cd20071">
    <property type="entry name" value="SET_SMYD"/>
    <property type="match status" value="1"/>
</dbReference>
<dbReference type="InterPro" id="IPR046341">
    <property type="entry name" value="SET_dom_sf"/>
</dbReference>
<dbReference type="PROSITE" id="PS50280">
    <property type="entry name" value="SET"/>
    <property type="match status" value="1"/>
</dbReference>
<proteinExistence type="predicted"/>
<feature type="domain" description="SET" evidence="2">
    <location>
        <begin position="51"/>
        <end position="325"/>
    </location>
</feature>
<dbReference type="Pfam" id="PF00856">
    <property type="entry name" value="SET"/>
    <property type="match status" value="1"/>
</dbReference>
<dbReference type="PANTHER" id="PTHR47420">
    <property type="entry name" value="HISTONE-LYSINE N-METHYLTRANSFERASE ASHR2"/>
    <property type="match status" value="1"/>
</dbReference>
<dbReference type="Gene3D" id="1.10.220.160">
    <property type="match status" value="1"/>
</dbReference>
<dbReference type="PANTHER" id="PTHR47420:SF3">
    <property type="entry name" value="HISTONE-LYSINE N-METHYLTRANSFERASE ASHR2"/>
    <property type="match status" value="1"/>
</dbReference>
<feature type="compositionally biased region" description="Acidic residues" evidence="1">
    <location>
        <begin position="361"/>
        <end position="381"/>
    </location>
</feature>
<keyword evidence="4" id="KW-1185">Reference proteome</keyword>
<reference evidence="3" key="1">
    <citation type="submission" date="2023-05" db="EMBL/GenBank/DDBJ databases">
        <title>Nepenthes gracilis genome sequencing.</title>
        <authorList>
            <person name="Fukushima K."/>
        </authorList>
    </citation>
    <scope>NUCLEOTIDE SEQUENCE</scope>
    <source>
        <strain evidence="3">SING2019-196</strain>
    </source>
</reference>
<dbReference type="Gene3D" id="2.170.270.10">
    <property type="entry name" value="SET domain"/>
    <property type="match status" value="1"/>
</dbReference>
<accession>A0AAD3SW89</accession>
<sequence>MKFLRLKHGKEGFIKLVEVLFSILFSEEYIQCKVGVLFPMEAEESRVAMLTLLTVADIEGKGRGMVASQSLQAGQIILQESPVLIYSAFPLKQPPLQAATSSSFQYCAHCFRNLVGENGGGGSVAVTCPSCSHPHDTIFCSPKCHSLALASTHTPWVCQSLNHLRNCPSLVADQADERQVQARFLVAAYNLAMVSPSNFQTLLSLDGGMPLNSEEDTAAILYLNSLISGLPLPEGISAPSLQLTAALLAKDKRNAFGLMEPFSQNRERSVRAYAIYPNASFFNHDCLPNACRFDYLDTAIDGNTDITVRMIHNVPQGREICLSYFPVNLGYSERQQRLLDDYGFGCLCDRCKVEANWSNKDDDDDEGEAMEEEDDEEMGMSAGLDEEETEIELGGDDNFPHAYFFLSYMCDRNDCGGTLAPLPPSCSGGSNVMECNVCGHLKSEEEMKCES</sequence>
<evidence type="ECO:0000313" key="4">
    <source>
        <dbReference type="Proteomes" id="UP001279734"/>
    </source>
</evidence>
<protein>
    <recommendedName>
        <fullName evidence="2">SET domain-containing protein</fullName>
    </recommendedName>
</protein>
<dbReference type="AlphaFoldDB" id="A0AAD3SW89"/>
<evidence type="ECO:0000256" key="1">
    <source>
        <dbReference type="SAM" id="MobiDB-lite"/>
    </source>
</evidence>
<gene>
    <name evidence="3" type="ORF">Nepgr_019052</name>
</gene>
<comment type="caution">
    <text evidence="3">The sequence shown here is derived from an EMBL/GenBank/DDBJ whole genome shotgun (WGS) entry which is preliminary data.</text>
</comment>
<dbReference type="SUPFAM" id="SSF82199">
    <property type="entry name" value="SET domain"/>
    <property type="match status" value="1"/>
</dbReference>
<dbReference type="InterPro" id="IPR044238">
    <property type="entry name" value="ASHR2-like"/>
</dbReference>
<dbReference type="Gene3D" id="6.10.140.2220">
    <property type="match status" value="1"/>
</dbReference>
<evidence type="ECO:0000259" key="2">
    <source>
        <dbReference type="PROSITE" id="PS50280"/>
    </source>
</evidence>
<dbReference type="EMBL" id="BSYO01000017">
    <property type="protein sequence ID" value="GMH17211.1"/>
    <property type="molecule type" value="Genomic_DNA"/>
</dbReference>
<dbReference type="Proteomes" id="UP001279734">
    <property type="component" value="Unassembled WGS sequence"/>
</dbReference>
<evidence type="ECO:0000313" key="3">
    <source>
        <dbReference type="EMBL" id="GMH17211.1"/>
    </source>
</evidence>